<evidence type="ECO:0000313" key="6">
    <source>
        <dbReference type="WBParaSite" id="TCONS_00005250.p1"/>
    </source>
</evidence>
<sequence length="209" mass="22874">MAYKMYTPLKHIIVSIFLFGVAFCDMESTPTLVDGPGVPGGPWGMGNENGPMMGHGMMHHMPPFLQSVSPEDAQAFMDIEKSTTMTKADIQAAEDAWAASKNQTIKSLYDEFKANKASKISEMKNTINQKVSSLSSTAQKVVTDIESVVEDTGITRDEQRQKIKAILDGATNEDKDAIKSLMPHFEPKMGQEGMGQDGSPEKPDSIEQQ</sequence>
<organism evidence="5">
    <name type="scientific">Strongyloides stercoralis</name>
    <name type="common">Threadworm</name>
    <dbReference type="NCBI Taxonomy" id="6248"/>
    <lineage>
        <taxon>Eukaryota</taxon>
        <taxon>Metazoa</taxon>
        <taxon>Ecdysozoa</taxon>
        <taxon>Nematoda</taxon>
        <taxon>Chromadorea</taxon>
        <taxon>Rhabditida</taxon>
        <taxon>Tylenchina</taxon>
        <taxon>Panagrolaimomorpha</taxon>
        <taxon>Strongyloidoidea</taxon>
        <taxon>Strongyloididae</taxon>
        <taxon>Strongyloides</taxon>
    </lineage>
</organism>
<dbReference type="PANTHER" id="PTHR21593:SF36">
    <property type="entry name" value="DUF148 DOMAIN-CONTAINING PROTEIN-RELATED"/>
    <property type="match status" value="1"/>
</dbReference>
<evidence type="ECO:0000313" key="5">
    <source>
        <dbReference type="WBParaSite" id="SSTP_0000937600.1"/>
    </source>
</evidence>
<dbReference type="PANTHER" id="PTHR21593">
    <property type="entry name" value="PRION-LIKE- Q/N-RICH -DOMAIN-BEARING PROTEIN PROTEIN"/>
    <property type="match status" value="1"/>
</dbReference>
<name>A0A0K0EIS0_STRER</name>
<evidence type="ECO:0000256" key="2">
    <source>
        <dbReference type="SAM" id="SignalP"/>
    </source>
</evidence>
<evidence type="ECO:0000259" key="3">
    <source>
        <dbReference type="Pfam" id="PF02520"/>
    </source>
</evidence>
<reference evidence="5" key="1">
    <citation type="submission" date="2015-08" db="UniProtKB">
        <authorList>
            <consortium name="WormBaseParasite"/>
        </authorList>
    </citation>
    <scope>IDENTIFICATION</scope>
</reference>
<proteinExistence type="predicted"/>
<dbReference type="InterPro" id="IPR052823">
    <property type="entry name" value="SXP/RAL-2_related"/>
</dbReference>
<dbReference type="InterPro" id="IPR003677">
    <property type="entry name" value="ANIS5_cation-bd"/>
</dbReference>
<feature type="region of interest" description="Disordered" evidence="1">
    <location>
        <begin position="172"/>
        <end position="209"/>
    </location>
</feature>
<dbReference type="WBParaSite" id="TCONS_00005250.p1">
    <property type="protein sequence ID" value="TCONS_00005250.p1"/>
    <property type="gene ID" value="XLOC_003581"/>
</dbReference>
<keyword evidence="4" id="KW-1185">Reference proteome</keyword>
<keyword evidence="2" id="KW-0732">Signal</keyword>
<evidence type="ECO:0000256" key="1">
    <source>
        <dbReference type="SAM" id="MobiDB-lite"/>
    </source>
</evidence>
<protein>
    <submittedName>
        <fullName evidence="5 6">DUF148 domain-containing protein</fullName>
    </submittedName>
</protein>
<dbReference type="Proteomes" id="UP000035681">
    <property type="component" value="Unplaced"/>
</dbReference>
<accession>A0A0K0EIS0</accession>
<feature type="signal peptide" evidence="2">
    <location>
        <begin position="1"/>
        <end position="24"/>
    </location>
</feature>
<dbReference type="WBParaSite" id="SSTP_0000937600.1">
    <property type="protein sequence ID" value="SSTP_0000937600.1"/>
    <property type="gene ID" value="SSTP_0000937600"/>
</dbReference>
<feature type="domain" description="SXP/RAL-2 family protein Ani s 5-like cation-binding" evidence="3">
    <location>
        <begin position="73"/>
        <end position="181"/>
    </location>
</feature>
<feature type="chain" id="PRO_5005328096" evidence="2">
    <location>
        <begin position="25"/>
        <end position="209"/>
    </location>
</feature>
<evidence type="ECO:0000313" key="4">
    <source>
        <dbReference type="Proteomes" id="UP000035681"/>
    </source>
</evidence>
<feature type="compositionally biased region" description="Basic and acidic residues" evidence="1">
    <location>
        <begin position="199"/>
        <end position="209"/>
    </location>
</feature>
<dbReference type="Pfam" id="PF02520">
    <property type="entry name" value="ANIS5_cation-bd"/>
    <property type="match status" value="1"/>
</dbReference>
<dbReference type="AlphaFoldDB" id="A0A0K0EIS0"/>
<dbReference type="STRING" id="6248.A0A0K0EIS0"/>